<keyword evidence="3 7" id="KW-0812">Transmembrane</keyword>
<dbReference type="EMBL" id="KQ947410">
    <property type="protein sequence ID" value="KUJ19763.1"/>
    <property type="molecule type" value="Genomic_DNA"/>
</dbReference>
<dbReference type="AlphaFoldDB" id="A0A194XHX8"/>
<evidence type="ECO:0000256" key="5">
    <source>
        <dbReference type="ARBA" id="ARBA00022989"/>
    </source>
</evidence>
<feature type="transmembrane region" description="Helical" evidence="7">
    <location>
        <begin position="267"/>
        <end position="288"/>
    </location>
</feature>
<evidence type="ECO:0000256" key="1">
    <source>
        <dbReference type="ARBA" id="ARBA00004370"/>
    </source>
</evidence>
<dbReference type="Proteomes" id="UP000070700">
    <property type="component" value="Unassembled WGS sequence"/>
</dbReference>
<dbReference type="Gene3D" id="2.60.40.1210">
    <property type="entry name" value="Cellobiose dehydrogenase, cytochrome domain"/>
    <property type="match status" value="1"/>
</dbReference>
<feature type="chain" id="PRO_5008268318" evidence="8">
    <location>
        <begin position="26"/>
        <end position="460"/>
    </location>
</feature>
<feature type="transmembrane region" description="Helical" evidence="7">
    <location>
        <begin position="300"/>
        <end position="318"/>
    </location>
</feature>
<evidence type="ECO:0000256" key="8">
    <source>
        <dbReference type="SAM" id="SignalP"/>
    </source>
</evidence>
<dbReference type="Gene3D" id="1.20.120.1770">
    <property type="match status" value="1"/>
</dbReference>
<proteinExistence type="predicted"/>
<evidence type="ECO:0000256" key="2">
    <source>
        <dbReference type="ARBA" id="ARBA00022448"/>
    </source>
</evidence>
<evidence type="ECO:0000259" key="9">
    <source>
        <dbReference type="SMART" id="SM00665"/>
    </source>
</evidence>
<accession>A0A194XHX8</accession>
<dbReference type="SMART" id="SM00665">
    <property type="entry name" value="B561"/>
    <property type="match status" value="1"/>
</dbReference>
<feature type="transmembrane region" description="Helical" evidence="7">
    <location>
        <begin position="330"/>
        <end position="348"/>
    </location>
</feature>
<keyword evidence="4" id="KW-0249">Electron transport</keyword>
<evidence type="ECO:0000256" key="7">
    <source>
        <dbReference type="SAM" id="Phobius"/>
    </source>
</evidence>
<comment type="subcellular location">
    <subcellularLocation>
        <location evidence="1">Membrane</location>
    </subcellularLocation>
</comment>
<dbReference type="STRING" id="149040.A0A194XHX8"/>
<name>A0A194XHX8_MOLSC</name>
<dbReference type="CDD" id="cd08760">
    <property type="entry name" value="Cyt_b561_FRRS1_like"/>
    <property type="match status" value="1"/>
</dbReference>
<feature type="transmembrane region" description="Helical" evidence="7">
    <location>
        <begin position="360"/>
        <end position="378"/>
    </location>
</feature>
<dbReference type="GeneID" id="28826487"/>
<dbReference type="Pfam" id="PF03188">
    <property type="entry name" value="Cytochrom_B561"/>
    <property type="match status" value="1"/>
</dbReference>
<feature type="transmembrane region" description="Helical" evidence="7">
    <location>
        <begin position="398"/>
        <end position="417"/>
    </location>
</feature>
<dbReference type="RefSeq" id="XP_018074118.1">
    <property type="nucleotide sequence ID" value="XM_018216761.1"/>
</dbReference>
<dbReference type="GO" id="GO:0016020">
    <property type="term" value="C:membrane"/>
    <property type="evidence" value="ECO:0007669"/>
    <property type="project" value="UniProtKB-SubCell"/>
</dbReference>
<evidence type="ECO:0000256" key="3">
    <source>
        <dbReference type="ARBA" id="ARBA00022692"/>
    </source>
</evidence>
<dbReference type="SUPFAM" id="SSF49344">
    <property type="entry name" value="CBD9-like"/>
    <property type="match status" value="1"/>
</dbReference>
<gene>
    <name evidence="10" type="ORF">LY89DRAFT_695434</name>
</gene>
<feature type="domain" description="Cytochrome b561" evidence="9">
    <location>
        <begin position="268"/>
        <end position="385"/>
    </location>
</feature>
<feature type="signal peptide" evidence="8">
    <location>
        <begin position="1"/>
        <end position="25"/>
    </location>
</feature>
<dbReference type="Pfam" id="PF16010">
    <property type="entry name" value="CDH-cyt"/>
    <property type="match status" value="1"/>
</dbReference>
<keyword evidence="6 7" id="KW-0472">Membrane</keyword>
<keyword evidence="5 7" id="KW-1133">Transmembrane helix</keyword>
<organism evidence="10 11">
    <name type="scientific">Mollisia scopiformis</name>
    <name type="common">Conifer needle endophyte fungus</name>
    <name type="synonym">Phialocephala scopiformis</name>
    <dbReference type="NCBI Taxonomy" id="149040"/>
    <lineage>
        <taxon>Eukaryota</taxon>
        <taxon>Fungi</taxon>
        <taxon>Dikarya</taxon>
        <taxon>Ascomycota</taxon>
        <taxon>Pezizomycotina</taxon>
        <taxon>Leotiomycetes</taxon>
        <taxon>Helotiales</taxon>
        <taxon>Mollisiaceae</taxon>
        <taxon>Mollisia</taxon>
    </lineage>
</organism>
<keyword evidence="2" id="KW-0813">Transport</keyword>
<keyword evidence="11" id="KW-1185">Reference proteome</keyword>
<sequence>MKSFRPKVSLLCTLLGTLWVSIIAAEPVQYCKSGSPYAQNEEIDFCVGALLHQNSSSNAHDLYLTIKIPKPQNSALGWTAIGLGAMMEGSLMFIVYGDPLGHEGPIVSIRTATGHHQPTLLGRENLPEGMDLRVIRSSWLSFDSNEKQDLDNPSYEAWVSLVCYSCYLWHGTKISAEARSQPWMWAWNAEQKFDVFSYDAHLSMHKHHAGAGGWGNFYVDMSSSISTAKWPPSLPPITPDITNFGASAMQMSFSGSITDIFSGPGSYAHGFILASAFLIFFPASVVALRSRLSKSFKYHWVIQGVASLLLISGVILGLLKSRRLDTVHQWAGITLASCVGFQALFGWWHHRRFVKLQRRAWVSFLHIWLGRSMMVIGWANVVSGLSLRGYKSTSGSMLTVIIVVCLEAVGFAVWTFWRQRKWDELVREPSWADIDDERFALALSDDEDEVDEMDEASLMY</sequence>
<dbReference type="KEGG" id="psco:LY89DRAFT_695434"/>
<dbReference type="InterPro" id="IPR006593">
    <property type="entry name" value="Cyt_b561/ferric_Rdtase_TM"/>
</dbReference>
<dbReference type="CDD" id="cd09630">
    <property type="entry name" value="CDH_like_cytochrome"/>
    <property type="match status" value="1"/>
</dbReference>
<evidence type="ECO:0000313" key="10">
    <source>
        <dbReference type="EMBL" id="KUJ19763.1"/>
    </source>
</evidence>
<evidence type="ECO:0000256" key="6">
    <source>
        <dbReference type="ARBA" id="ARBA00023136"/>
    </source>
</evidence>
<protein>
    <submittedName>
        <fullName evidence="10">CBD9-like protein</fullName>
    </submittedName>
</protein>
<dbReference type="InParanoid" id="A0A194XHX8"/>
<evidence type="ECO:0000313" key="11">
    <source>
        <dbReference type="Proteomes" id="UP000070700"/>
    </source>
</evidence>
<dbReference type="PANTHER" id="PTHR47797:SF3">
    <property type="entry name" value="CYTOCHROME B561 DOMAIN-CONTAINING PROTEIN"/>
    <property type="match status" value="1"/>
</dbReference>
<evidence type="ECO:0000256" key="4">
    <source>
        <dbReference type="ARBA" id="ARBA00022982"/>
    </source>
</evidence>
<dbReference type="PANTHER" id="PTHR47797">
    <property type="entry name" value="DEHYDROGENASE, PUTATIVE (AFU_ORTHOLOGUE AFUA_8G05805)-RELATED"/>
    <property type="match status" value="1"/>
</dbReference>
<reference evidence="10 11" key="1">
    <citation type="submission" date="2015-10" db="EMBL/GenBank/DDBJ databases">
        <title>Full genome of DAOMC 229536 Phialocephala scopiformis, a fungal endophyte of spruce producing the potent anti-insectan compound rugulosin.</title>
        <authorList>
            <consortium name="DOE Joint Genome Institute"/>
            <person name="Walker A.K."/>
            <person name="Frasz S.L."/>
            <person name="Seifert K.A."/>
            <person name="Miller J.D."/>
            <person name="Mondo S.J."/>
            <person name="Labutti K."/>
            <person name="Lipzen A."/>
            <person name="Dockter R."/>
            <person name="Kennedy M."/>
            <person name="Grigoriev I.V."/>
            <person name="Spatafora J.W."/>
        </authorList>
    </citation>
    <scope>NUCLEOTIDE SEQUENCE [LARGE SCALE GENOMIC DNA]</scope>
    <source>
        <strain evidence="10 11">CBS 120377</strain>
    </source>
</reference>
<dbReference type="OrthoDB" id="19261at2759"/>
<keyword evidence="8" id="KW-0732">Signal</keyword>
<dbReference type="InterPro" id="IPR015920">
    <property type="entry name" value="Cellobiose_DH-like_cyt"/>
</dbReference>